<feature type="compositionally biased region" description="Polar residues" evidence="1">
    <location>
        <begin position="227"/>
        <end position="240"/>
    </location>
</feature>
<feature type="region of interest" description="Disordered" evidence="1">
    <location>
        <begin position="216"/>
        <end position="240"/>
    </location>
</feature>
<evidence type="ECO:0000313" key="2">
    <source>
        <dbReference type="EMBL" id="KAL2820798.1"/>
    </source>
</evidence>
<dbReference type="Proteomes" id="UP001610335">
    <property type="component" value="Unassembled WGS sequence"/>
</dbReference>
<dbReference type="InterPro" id="IPR029069">
    <property type="entry name" value="HotDog_dom_sf"/>
</dbReference>
<sequence length="374" mass="41037">MLLTTPATRWSTRSLTTTLSHLRYSSSSSTSPAATIATSFLSHFQSLGPQTRTQTLDSNQLRLLSLTLNRPSLFPNSAPLSSSTTTSNLEIATGTPIPPGYHLVYFTPAFLETELGADGTDMSYNPSHPFTRRMWAGGEVYWPRNEHGVPNPLRVGEEVTETTRVFSAEPKVVKKTGEEMIVVGVEKEFRNEMGVAVVDKRNWVFRKALPPFTSTVSGDKNLPAPSTPSMQPASSSITSTGNIHTRTLRQTAVTLFRFSALTFNPHKIHYSVPWARDIEGHKDIAVHGPLNLISILDLWRDVRAQKIVDGDGGEDGVNLNALLPEKIAYRATSPLYAEDEYRIVLEEGGDGKSGMVQILTPEGRVGMKAEITSV</sequence>
<dbReference type="EMBL" id="JBFXLS010000068">
    <property type="protein sequence ID" value="KAL2820798.1"/>
    <property type="molecule type" value="Genomic_DNA"/>
</dbReference>
<accession>A0ABR4I1N9</accession>
<evidence type="ECO:0000256" key="1">
    <source>
        <dbReference type="SAM" id="MobiDB-lite"/>
    </source>
</evidence>
<organism evidence="2 3">
    <name type="scientific">Aspergillus cavernicola</name>
    <dbReference type="NCBI Taxonomy" id="176166"/>
    <lineage>
        <taxon>Eukaryota</taxon>
        <taxon>Fungi</taxon>
        <taxon>Dikarya</taxon>
        <taxon>Ascomycota</taxon>
        <taxon>Pezizomycotina</taxon>
        <taxon>Eurotiomycetes</taxon>
        <taxon>Eurotiomycetidae</taxon>
        <taxon>Eurotiales</taxon>
        <taxon>Aspergillaceae</taxon>
        <taxon>Aspergillus</taxon>
        <taxon>Aspergillus subgen. Nidulantes</taxon>
    </lineage>
</organism>
<comment type="caution">
    <text evidence="2">The sequence shown here is derived from an EMBL/GenBank/DDBJ whole genome shotgun (WGS) entry which is preliminary data.</text>
</comment>
<keyword evidence="3" id="KW-1185">Reference proteome</keyword>
<dbReference type="InterPro" id="IPR052741">
    <property type="entry name" value="Mitochondrial_HTD2"/>
</dbReference>
<dbReference type="PANTHER" id="PTHR28152">
    <property type="entry name" value="HYDROXYACYL-THIOESTER DEHYDRATASE TYPE 2, MITOCHONDRIAL"/>
    <property type="match status" value="1"/>
</dbReference>
<reference evidence="2 3" key="1">
    <citation type="submission" date="2024-07" db="EMBL/GenBank/DDBJ databases">
        <title>Section-level genome sequencing and comparative genomics of Aspergillus sections Usti and Cavernicolus.</title>
        <authorList>
            <consortium name="Lawrence Berkeley National Laboratory"/>
            <person name="Nybo J.L."/>
            <person name="Vesth T.C."/>
            <person name="Theobald S."/>
            <person name="Frisvad J.C."/>
            <person name="Larsen T.O."/>
            <person name="Kjaerboelling I."/>
            <person name="Rothschild-Mancinelli K."/>
            <person name="Lyhne E.K."/>
            <person name="Kogle M.E."/>
            <person name="Barry K."/>
            <person name="Clum A."/>
            <person name="Na H."/>
            <person name="Ledsgaard L."/>
            <person name="Lin J."/>
            <person name="Lipzen A."/>
            <person name="Kuo A."/>
            <person name="Riley R."/>
            <person name="Mondo S."/>
            <person name="LaButti K."/>
            <person name="Haridas S."/>
            <person name="Pangalinan J."/>
            <person name="Salamov A.A."/>
            <person name="Simmons B.A."/>
            <person name="Magnuson J.K."/>
            <person name="Chen J."/>
            <person name="Drula E."/>
            <person name="Henrissat B."/>
            <person name="Wiebenga A."/>
            <person name="Lubbers R.J."/>
            <person name="Gomes A.C."/>
            <person name="Makela M.R."/>
            <person name="Stajich J."/>
            <person name="Grigoriev I.V."/>
            <person name="Mortensen U.H."/>
            <person name="De vries R.P."/>
            <person name="Baker S.E."/>
            <person name="Andersen M.R."/>
        </authorList>
    </citation>
    <scope>NUCLEOTIDE SEQUENCE [LARGE SCALE GENOMIC DNA]</scope>
    <source>
        <strain evidence="2 3">CBS 600.67</strain>
    </source>
</reference>
<dbReference type="Gene3D" id="3.10.129.10">
    <property type="entry name" value="Hotdog Thioesterase"/>
    <property type="match status" value="1"/>
</dbReference>
<evidence type="ECO:0008006" key="4">
    <source>
        <dbReference type="Google" id="ProtNLM"/>
    </source>
</evidence>
<proteinExistence type="predicted"/>
<protein>
    <recommendedName>
        <fullName evidence="4">Mesaconyl-C4 CoA hydratase</fullName>
    </recommendedName>
</protein>
<name>A0ABR4I1N9_9EURO</name>
<dbReference type="SUPFAM" id="SSF54637">
    <property type="entry name" value="Thioesterase/thiol ester dehydrase-isomerase"/>
    <property type="match status" value="1"/>
</dbReference>
<gene>
    <name evidence="2" type="ORF">BDW59DRAFT_112938</name>
</gene>
<evidence type="ECO:0000313" key="3">
    <source>
        <dbReference type="Proteomes" id="UP001610335"/>
    </source>
</evidence>
<dbReference type="PANTHER" id="PTHR28152:SF2">
    <property type="entry name" value="N-TERMINAL OF MAOC-LIKE DEHYDRATASE DOMAIN-CONTAINING PROTEIN"/>
    <property type="match status" value="1"/>
</dbReference>